<dbReference type="RefSeq" id="WP_186406739.1">
    <property type="nucleotide sequence ID" value="NZ_FLQX01000102.1"/>
</dbReference>
<proteinExistence type="predicted"/>
<feature type="domain" description="DUF4124" evidence="3">
    <location>
        <begin position="16"/>
        <end position="66"/>
    </location>
</feature>
<accession>A0A1A8XMS8</accession>
<dbReference type="Pfam" id="PF00462">
    <property type="entry name" value="Glutaredoxin"/>
    <property type="match status" value="1"/>
</dbReference>
<dbReference type="Gene3D" id="3.40.30.10">
    <property type="entry name" value="Glutaredoxin"/>
    <property type="match status" value="1"/>
</dbReference>
<keyword evidence="5" id="KW-1185">Reference proteome</keyword>
<dbReference type="InterPro" id="IPR002109">
    <property type="entry name" value="Glutaredoxin"/>
</dbReference>
<organism evidence="4 5">
    <name type="scientific">Candidatus Accumulibacter aalborgensis</name>
    <dbReference type="NCBI Taxonomy" id="1860102"/>
    <lineage>
        <taxon>Bacteria</taxon>
        <taxon>Pseudomonadati</taxon>
        <taxon>Pseudomonadota</taxon>
        <taxon>Betaproteobacteria</taxon>
        <taxon>Candidatus Accumulibacter</taxon>
    </lineage>
</organism>
<dbReference type="SUPFAM" id="SSF52833">
    <property type="entry name" value="Thioredoxin-like"/>
    <property type="match status" value="1"/>
</dbReference>
<feature type="signal peptide" evidence="1">
    <location>
        <begin position="1"/>
        <end position="25"/>
    </location>
</feature>
<dbReference type="CDD" id="cd02976">
    <property type="entry name" value="NrdH"/>
    <property type="match status" value="1"/>
</dbReference>
<evidence type="ECO:0000313" key="5">
    <source>
        <dbReference type="Proteomes" id="UP000199169"/>
    </source>
</evidence>
<evidence type="ECO:0000259" key="2">
    <source>
        <dbReference type="Pfam" id="PF00462"/>
    </source>
</evidence>
<feature type="chain" id="PRO_5008381619" evidence="1">
    <location>
        <begin position="26"/>
        <end position="172"/>
    </location>
</feature>
<sequence>MLNTAPLRFTRVAAVLLLATTAVSAQTTFRWIDPATGGTVISDMPPPPGAKQVMRYTASPAATEPQIPYAVRQASEKFPVVLYTTLGCPLCKPARDLLNGRGVPFSEKVLNSEEDRAEVGRQIGGEVLLPSVSVGRQNVRGFSTAAWNELLDAAGYPAALPSRRKPSAGVVE</sequence>
<keyword evidence="1" id="KW-0732">Signal</keyword>
<dbReference type="STRING" id="1860102.ACCAA_270007"/>
<evidence type="ECO:0000259" key="3">
    <source>
        <dbReference type="Pfam" id="PF13511"/>
    </source>
</evidence>
<evidence type="ECO:0000313" key="4">
    <source>
        <dbReference type="EMBL" id="SBT05722.1"/>
    </source>
</evidence>
<dbReference type="InterPro" id="IPR036249">
    <property type="entry name" value="Thioredoxin-like_sf"/>
</dbReference>
<dbReference type="InterPro" id="IPR025392">
    <property type="entry name" value="DUF4124"/>
</dbReference>
<protein>
    <submittedName>
        <fullName evidence="4">Glutaredoxin</fullName>
    </submittedName>
</protein>
<dbReference type="AlphaFoldDB" id="A0A1A8XMS8"/>
<evidence type="ECO:0000256" key="1">
    <source>
        <dbReference type="SAM" id="SignalP"/>
    </source>
</evidence>
<dbReference type="Pfam" id="PF13511">
    <property type="entry name" value="DUF4124"/>
    <property type="match status" value="1"/>
</dbReference>
<reference evidence="5" key="1">
    <citation type="submission" date="2016-06" db="EMBL/GenBank/DDBJ databases">
        <authorList>
            <person name="McIlroy S.J."/>
            <person name="Karst S.M."/>
            <person name="Albertsen M."/>
        </authorList>
    </citation>
    <scope>NUCLEOTIDE SEQUENCE [LARGE SCALE GENOMIC DNA]</scope>
</reference>
<dbReference type="PROSITE" id="PS51354">
    <property type="entry name" value="GLUTAREDOXIN_2"/>
    <property type="match status" value="1"/>
</dbReference>
<name>A0A1A8XMS8_9PROT</name>
<feature type="domain" description="Glutaredoxin" evidence="2">
    <location>
        <begin position="80"/>
        <end position="135"/>
    </location>
</feature>
<dbReference type="Proteomes" id="UP000199169">
    <property type="component" value="Unassembled WGS sequence"/>
</dbReference>
<dbReference type="EMBL" id="FLQX01000102">
    <property type="protein sequence ID" value="SBT05722.1"/>
    <property type="molecule type" value="Genomic_DNA"/>
</dbReference>
<gene>
    <name evidence="4" type="ORF">ACCAA_270007</name>
</gene>